<dbReference type="GO" id="GO:0042773">
    <property type="term" value="P:ATP synthesis coupled electron transport"/>
    <property type="evidence" value="ECO:0007669"/>
    <property type="project" value="InterPro"/>
</dbReference>
<dbReference type="InterPro" id="IPR010228">
    <property type="entry name" value="NADH_UbQ_OxRdtase_Gsu"/>
</dbReference>
<dbReference type="AlphaFoldDB" id="A0A972VWE0"/>
<feature type="domain" description="4Fe-4S Mo/W bis-MGD-type" evidence="15">
    <location>
        <begin position="221"/>
        <end position="277"/>
    </location>
</feature>
<dbReference type="Pfam" id="PF22117">
    <property type="entry name" value="Fer4_Nqo3"/>
    <property type="match status" value="1"/>
</dbReference>
<keyword evidence="5 13" id="KW-0874">Quinone</keyword>
<dbReference type="SUPFAM" id="SSF53706">
    <property type="entry name" value="Formate dehydrogenase/DMSO reductase, domains 1-3"/>
    <property type="match status" value="1"/>
</dbReference>
<dbReference type="PROSITE" id="PS51839">
    <property type="entry name" value="4FE4S_HC3"/>
    <property type="match status" value="1"/>
</dbReference>
<dbReference type="PROSITE" id="PS00642">
    <property type="entry name" value="COMPLEX1_75K_2"/>
    <property type="match status" value="1"/>
</dbReference>
<dbReference type="PANTHER" id="PTHR43105">
    <property type="entry name" value="RESPIRATORY NITRATE REDUCTASE"/>
    <property type="match status" value="1"/>
</dbReference>
<organism evidence="17 18">
    <name type="scientific">SAR86 cluster bacterium</name>
    <dbReference type="NCBI Taxonomy" id="2030880"/>
    <lineage>
        <taxon>Bacteria</taxon>
        <taxon>Pseudomonadati</taxon>
        <taxon>Pseudomonadota</taxon>
        <taxon>Gammaproteobacteria</taxon>
        <taxon>SAR86 cluster</taxon>
    </lineage>
</organism>
<dbReference type="CDD" id="cd00207">
    <property type="entry name" value="fer2"/>
    <property type="match status" value="1"/>
</dbReference>
<dbReference type="EC" id="7.1.1.-" evidence="13"/>
<keyword evidence="6 13" id="KW-0479">Metal-binding</keyword>
<dbReference type="Gene3D" id="3.40.50.740">
    <property type="match status" value="1"/>
</dbReference>
<comment type="cofactor">
    <cofactor evidence="13">
        <name>[2Fe-2S] cluster</name>
        <dbReference type="ChEBI" id="CHEBI:190135"/>
    </cofactor>
    <text evidence="13">Binds 1 [2Fe-2S] cluster per subunit.</text>
</comment>
<evidence type="ECO:0000256" key="13">
    <source>
        <dbReference type="RuleBase" id="RU003525"/>
    </source>
</evidence>
<evidence type="ECO:0000256" key="5">
    <source>
        <dbReference type="ARBA" id="ARBA00022719"/>
    </source>
</evidence>
<dbReference type="PROSITE" id="PS51669">
    <property type="entry name" value="4FE4S_MOW_BIS_MGD"/>
    <property type="match status" value="1"/>
</dbReference>
<dbReference type="Pfam" id="PF13510">
    <property type="entry name" value="Fer2_4"/>
    <property type="match status" value="1"/>
</dbReference>
<feature type="domain" description="2Fe-2S ferredoxin-type" evidence="14">
    <location>
        <begin position="2"/>
        <end position="85"/>
    </location>
</feature>
<dbReference type="InterPro" id="IPR054351">
    <property type="entry name" value="NADH_UbQ_OxRdtase_ferredoxin"/>
</dbReference>
<dbReference type="GO" id="GO:0051537">
    <property type="term" value="F:2 iron, 2 sulfur cluster binding"/>
    <property type="evidence" value="ECO:0007669"/>
    <property type="project" value="UniProtKB-UniRule"/>
</dbReference>
<dbReference type="Proteomes" id="UP000754644">
    <property type="component" value="Unassembled WGS sequence"/>
</dbReference>
<keyword evidence="10 13" id="KW-0520">NAD</keyword>
<dbReference type="FunFam" id="3.10.20.740:FF:000002">
    <property type="entry name" value="NADH-quinone oxidoreductase"/>
    <property type="match status" value="1"/>
</dbReference>
<dbReference type="EMBL" id="JABMOJ010000339">
    <property type="protein sequence ID" value="NQV65510.1"/>
    <property type="molecule type" value="Genomic_DNA"/>
</dbReference>
<dbReference type="GO" id="GO:0051539">
    <property type="term" value="F:4 iron, 4 sulfur cluster binding"/>
    <property type="evidence" value="ECO:0007669"/>
    <property type="project" value="UniProtKB-KW"/>
</dbReference>
<evidence type="ECO:0000256" key="1">
    <source>
        <dbReference type="ARBA" id="ARBA00001966"/>
    </source>
</evidence>
<dbReference type="GO" id="GO:0016020">
    <property type="term" value="C:membrane"/>
    <property type="evidence" value="ECO:0007669"/>
    <property type="project" value="InterPro"/>
</dbReference>
<dbReference type="GO" id="GO:0046872">
    <property type="term" value="F:metal ion binding"/>
    <property type="evidence" value="ECO:0007669"/>
    <property type="project" value="UniProtKB-UniRule"/>
</dbReference>
<evidence type="ECO:0000256" key="12">
    <source>
        <dbReference type="ARBA" id="ARBA00047712"/>
    </source>
</evidence>
<keyword evidence="7 13" id="KW-1278">Translocase</keyword>
<comment type="catalytic activity">
    <reaction evidence="12 13">
        <text>a quinone + NADH + 5 H(+)(in) = a quinol + NAD(+) + 4 H(+)(out)</text>
        <dbReference type="Rhea" id="RHEA:57888"/>
        <dbReference type="ChEBI" id="CHEBI:15378"/>
        <dbReference type="ChEBI" id="CHEBI:24646"/>
        <dbReference type="ChEBI" id="CHEBI:57540"/>
        <dbReference type="ChEBI" id="CHEBI:57945"/>
        <dbReference type="ChEBI" id="CHEBI:132124"/>
    </reaction>
</comment>
<dbReference type="InterPro" id="IPR050123">
    <property type="entry name" value="Prok_molybdopt-oxidoreductase"/>
</dbReference>
<evidence type="ECO:0000313" key="18">
    <source>
        <dbReference type="Proteomes" id="UP000754644"/>
    </source>
</evidence>
<reference evidence="17" key="1">
    <citation type="submission" date="2020-05" db="EMBL/GenBank/DDBJ databases">
        <title>Sulfur intermediates as new biogeochemical hubs in an aquatic model microbial ecosystem.</title>
        <authorList>
            <person name="Vigneron A."/>
        </authorList>
    </citation>
    <scope>NUCLEOTIDE SEQUENCE</scope>
    <source>
        <strain evidence="17">Bin.250</strain>
    </source>
</reference>
<evidence type="ECO:0000256" key="7">
    <source>
        <dbReference type="ARBA" id="ARBA00022967"/>
    </source>
</evidence>
<dbReference type="Gene3D" id="3.10.20.740">
    <property type="match status" value="1"/>
</dbReference>
<evidence type="ECO:0000313" key="17">
    <source>
        <dbReference type="EMBL" id="NQV65510.1"/>
    </source>
</evidence>
<dbReference type="SMART" id="SM00929">
    <property type="entry name" value="NADH-G_4Fe-4S_3"/>
    <property type="match status" value="1"/>
</dbReference>
<evidence type="ECO:0000256" key="11">
    <source>
        <dbReference type="ARBA" id="ARBA00026021"/>
    </source>
</evidence>
<keyword evidence="8 13" id="KW-0408">Iron</keyword>
<dbReference type="InterPro" id="IPR019574">
    <property type="entry name" value="NADH_UbQ_OxRdtase_Gsu_4Fe4S-bd"/>
</dbReference>
<dbReference type="InterPro" id="IPR006963">
    <property type="entry name" value="Mopterin_OxRdtase_4Fe-4S_dom"/>
</dbReference>
<evidence type="ECO:0000256" key="3">
    <source>
        <dbReference type="ARBA" id="ARBA00022485"/>
    </source>
</evidence>
<proteinExistence type="inferred from homology"/>
<evidence type="ECO:0000256" key="10">
    <source>
        <dbReference type="ARBA" id="ARBA00023027"/>
    </source>
</evidence>
<dbReference type="Pfam" id="PF10588">
    <property type="entry name" value="NADH-G_4Fe-4S_3"/>
    <property type="match status" value="1"/>
</dbReference>
<dbReference type="PROSITE" id="PS00641">
    <property type="entry name" value="COMPLEX1_75K_1"/>
    <property type="match status" value="1"/>
</dbReference>
<dbReference type="InterPro" id="IPR000283">
    <property type="entry name" value="NADH_UbQ_OxRdtase_75kDa_su_CS"/>
</dbReference>
<dbReference type="PROSITE" id="PS00643">
    <property type="entry name" value="COMPLEX1_75K_3"/>
    <property type="match status" value="1"/>
</dbReference>
<dbReference type="GO" id="GO:0008137">
    <property type="term" value="F:NADH dehydrogenase (ubiquinone) activity"/>
    <property type="evidence" value="ECO:0007669"/>
    <property type="project" value="UniProtKB-UniRule"/>
</dbReference>
<dbReference type="Pfam" id="PF04879">
    <property type="entry name" value="Molybdop_Fe4S4"/>
    <property type="match status" value="1"/>
</dbReference>
<dbReference type="GO" id="GO:0003954">
    <property type="term" value="F:NADH dehydrogenase activity"/>
    <property type="evidence" value="ECO:0007669"/>
    <property type="project" value="TreeGrafter"/>
</dbReference>
<dbReference type="Pfam" id="PF00384">
    <property type="entry name" value="Molybdopterin"/>
    <property type="match status" value="1"/>
</dbReference>
<keyword evidence="9 13" id="KW-0411">Iron-sulfur</keyword>
<evidence type="ECO:0000256" key="8">
    <source>
        <dbReference type="ARBA" id="ARBA00023004"/>
    </source>
</evidence>
<feature type="domain" description="4Fe-4S His(Cys)3-ligated-type" evidence="16">
    <location>
        <begin position="83"/>
        <end position="122"/>
    </location>
</feature>
<comment type="subunit">
    <text evidence="11">Composed of 13 different subunits. Subunits NuoCD, E, F, and G constitute the peripheral sector of the complex.</text>
</comment>
<comment type="function">
    <text evidence="13">NDH-1 shuttles electrons from NADH, via FMN and iron-sulfur (Fe-S) centers, to quinones in the respiratory chain. Couples the redox reaction to proton translocation (for every two electrons transferred, four hydrogen ions are translocated across the cytoplasmic membrane), and thus conserves the redox energy in a proton gradient.</text>
</comment>
<keyword evidence="17" id="KW-0560">Oxidoreductase</keyword>
<sequence length="897" mass="97897">MPTIKVDNQKLVVKDGDNLLQALLSAGIDIPYFCWHPAMGSIGACRQCAVVQYAGEDDTRGRIVMSCMTAVTDQARFSVATQSADQFRKSVIENLMLNHPHDCPVCEEGGECHLQDMTVMSGHSVRHYEGKKTTYRNQYLGPFIGHEMNRCITCYRCVRYYQDHAGGHDLNAFGSRDRVFFGRVESGLLESEFAGNLVEVCPTGVFTDKTFSKHYTRKWDLQSSPTICQGCSLGCNTYTSERYGQLRRVQNRYHHQVNGYFLCDRGRFGAQFVNAESRIRQAGIRNSQGLYDATELKTAIGIARSIISNASTIKGIGSPRASLESNQALRELVGQNNYSNGMTEVEQAMLQKIIDVLRSPIPTPSMMQTEQCDAVLVLGEDVTNFAPRLALSLRQATQNRAKTLALGVHIPLWHDAAVREIGQSDRSPLVIVTPTEDRLDEVASHVLRLAPDNIALLGDEICHAIKDEDNGTASDNVSSVAREIAGLLKQATKPLIVAGTSLQHPGILQAALNIAITLNQQNISAGFFACASESNSLGVAMLDNQHSISDIMAEQPETLVVLENDLQRRLGDRFDASLAGIKHLIVLDHLDNPTVSVSTLVLPAATFAEAEGTYVNNEGRAQRSFATFNPAGDITPSYELLDQLRSVKRHIDEIHHVIANSIPTLAGIVAAAPAASFRIEGAKIARMTHRASGRTAIDANISVHEPTPPMDDDSPLVYSMEGQHEQAPANLRAYSWAPGWNSNQSNHKFQQEVGGSERTGDPGILVLTGGGEIKTGDVTLTHRRLVPELHIFGSDELTNSAADLATLVTAPYLRMHGTTAQSLGVVQDDGVSFEVNKQRFSFAVIVDDSMPADSLAYPLIPATVVLTNLDDIQLSKAESWTKAPASGQRMITTDRSQ</sequence>
<dbReference type="SMART" id="SM00926">
    <property type="entry name" value="Molybdop_Fe4S4"/>
    <property type="match status" value="1"/>
</dbReference>
<evidence type="ECO:0000259" key="15">
    <source>
        <dbReference type="PROSITE" id="PS51669"/>
    </source>
</evidence>
<dbReference type="PANTHER" id="PTHR43105:SF10">
    <property type="entry name" value="NADH-QUINONE OXIDOREDUCTASE SUBUNIT G"/>
    <property type="match status" value="1"/>
</dbReference>
<dbReference type="PROSITE" id="PS51085">
    <property type="entry name" value="2FE2S_FER_2"/>
    <property type="match status" value="1"/>
</dbReference>
<comment type="cofactor">
    <cofactor evidence="1 13">
        <name>[4Fe-4S] cluster</name>
        <dbReference type="ChEBI" id="CHEBI:49883"/>
    </cofactor>
</comment>
<dbReference type="GO" id="GO:0048038">
    <property type="term" value="F:quinone binding"/>
    <property type="evidence" value="ECO:0007669"/>
    <property type="project" value="UniProtKB-UniRule"/>
</dbReference>
<gene>
    <name evidence="17" type="primary">nuoG</name>
    <name evidence="17" type="ORF">HQ497_09105</name>
</gene>
<comment type="caution">
    <text evidence="17">The sequence shown here is derived from an EMBL/GenBank/DDBJ whole genome shotgun (WGS) entry which is preliminary data.</text>
</comment>
<protein>
    <recommendedName>
        <fullName evidence="13">NADH-quinone oxidoreductase</fullName>
        <ecNumber evidence="13">7.1.1.-</ecNumber>
    </recommendedName>
</protein>
<comment type="similarity">
    <text evidence="2 13">Belongs to the complex I 75 kDa subunit family.</text>
</comment>
<dbReference type="SUPFAM" id="SSF54862">
    <property type="entry name" value="4Fe-4S ferredoxins"/>
    <property type="match status" value="1"/>
</dbReference>
<dbReference type="Gene3D" id="3.30.200.210">
    <property type="match status" value="1"/>
</dbReference>
<accession>A0A972VWE0</accession>
<evidence type="ECO:0000256" key="2">
    <source>
        <dbReference type="ARBA" id="ARBA00005404"/>
    </source>
</evidence>
<evidence type="ECO:0000259" key="14">
    <source>
        <dbReference type="PROSITE" id="PS51085"/>
    </source>
</evidence>
<name>A0A972VWE0_9GAMM</name>
<evidence type="ECO:0000256" key="9">
    <source>
        <dbReference type="ARBA" id="ARBA00023014"/>
    </source>
</evidence>
<dbReference type="InterPro" id="IPR006656">
    <property type="entry name" value="Mopterin_OxRdtase"/>
</dbReference>
<dbReference type="SUPFAM" id="SSF54292">
    <property type="entry name" value="2Fe-2S ferredoxin-like"/>
    <property type="match status" value="1"/>
</dbReference>
<evidence type="ECO:0000259" key="16">
    <source>
        <dbReference type="PROSITE" id="PS51839"/>
    </source>
</evidence>
<keyword evidence="4 13" id="KW-0001">2Fe-2S</keyword>
<dbReference type="NCBIfam" id="TIGR01973">
    <property type="entry name" value="NuoG"/>
    <property type="match status" value="1"/>
</dbReference>
<dbReference type="InterPro" id="IPR036010">
    <property type="entry name" value="2Fe-2S_ferredoxin-like_sf"/>
</dbReference>
<keyword evidence="3 13" id="KW-0004">4Fe-4S</keyword>
<dbReference type="InterPro" id="IPR001041">
    <property type="entry name" value="2Fe-2S_ferredoxin-type"/>
</dbReference>
<evidence type="ECO:0000256" key="4">
    <source>
        <dbReference type="ARBA" id="ARBA00022714"/>
    </source>
</evidence>
<evidence type="ECO:0000256" key="6">
    <source>
        <dbReference type="ARBA" id="ARBA00022723"/>
    </source>
</evidence>